<name>A0ABU1ZU18_9CORY</name>
<proteinExistence type="predicted"/>
<dbReference type="InterPro" id="IPR022742">
    <property type="entry name" value="Hydrolase_4"/>
</dbReference>
<dbReference type="SUPFAM" id="SSF53474">
    <property type="entry name" value="alpha/beta-Hydrolases"/>
    <property type="match status" value="1"/>
</dbReference>
<organism evidence="2 3">
    <name type="scientific">Corynebacterium guangdongense</name>
    <dbReference type="NCBI Taxonomy" id="1783348"/>
    <lineage>
        <taxon>Bacteria</taxon>
        <taxon>Bacillati</taxon>
        <taxon>Actinomycetota</taxon>
        <taxon>Actinomycetes</taxon>
        <taxon>Mycobacteriales</taxon>
        <taxon>Corynebacteriaceae</taxon>
        <taxon>Corynebacterium</taxon>
    </lineage>
</organism>
<dbReference type="GO" id="GO:0016787">
    <property type="term" value="F:hydrolase activity"/>
    <property type="evidence" value="ECO:0007669"/>
    <property type="project" value="UniProtKB-KW"/>
</dbReference>
<gene>
    <name evidence="2" type="ORF">J2S39_000093</name>
</gene>
<dbReference type="Gene3D" id="3.40.50.1820">
    <property type="entry name" value="alpha/beta hydrolase"/>
    <property type="match status" value="1"/>
</dbReference>
<dbReference type="InterPro" id="IPR051044">
    <property type="entry name" value="MAG_DAG_Lipase"/>
</dbReference>
<feature type="domain" description="Serine aminopeptidase S33" evidence="1">
    <location>
        <begin position="30"/>
        <end position="311"/>
    </location>
</feature>
<dbReference type="EMBL" id="JAVDXZ010000001">
    <property type="protein sequence ID" value="MDR7328417.1"/>
    <property type="molecule type" value="Genomic_DNA"/>
</dbReference>
<evidence type="ECO:0000313" key="2">
    <source>
        <dbReference type="EMBL" id="MDR7328417.1"/>
    </source>
</evidence>
<accession>A0ABU1ZU18</accession>
<keyword evidence="2" id="KW-0378">Hydrolase</keyword>
<dbReference type="Pfam" id="PF12146">
    <property type="entry name" value="Hydrolase_4"/>
    <property type="match status" value="1"/>
</dbReference>
<dbReference type="InterPro" id="IPR029058">
    <property type="entry name" value="AB_hydrolase_fold"/>
</dbReference>
<sequence>MIVEEFSYPSANGRDEITAWLYRPEEETGPPRALFQLIHGYAEHSRRYMPMIEGLTEKGVVVVADDHVGHGATALSSGTWLDTGGTGYQTFIDDELALTKIARESYPDLPLILFGHSWGSMIAREYVSQCPDLAAGLILSGVVEQLTSAGLDMEVLSQSARAAIALNVSPKLREVSPRLRASSEEEVVTELASVIATKATARYEEDDPMAWVATDVDARREFLEDPLGAPARQPSFDFFRDLLGLYIRVGSDRFPRRVRKDLPILIMSGDQDPMGNYGEGAYHLANKLWKEGHGHVRTRVFPGARHEIQWEGSSRGGVRKEILRFLDDVVEAGRKVSVDEAPPRRQAYS</sequence>
<dbReference type="RefSeq" id="WP_290197203.1">
    <property type="nucleotide sequence ID" value="NZ_CP047654.1"/>
</dbReference>
<reference evidence="2" key="1">
    <citation type="submission" date="2023-07" db="EMBL/GenBank/DDBJ databases">
        <title>Sequencing the genomes of 1000 actinobacteria strains.</title>
        <authorList>
            <person name="Klenk H.-P."/>
        </authorList>
    </citation>
    <scope>NUCLEOTIDE SEQUENCE</scope>
    <source>
        <strain evidence="2">DSM 107476</strain>
    </source>
</reference>
<keyword evidence="3" id="KW-1185">Reference proteome</keyword>
<comment type="caution">
    <text evidence="2">The sequence shown here is derived from an EMBL/GenBank/DDBJ whole genome shotgun (WGS) entry which is preliminary data.</text>
</comment>
<evidence type="ECO:0000259" key="1">
    <source>
        <dbReference type="Pfam" id="PF12146"/>
    </source>
</evidence>
<protein>
    <submittedName>
        <fullName evidence="2">Alpha-beta hydrolase superfamily lysophospholipase</fullName>
    </submittedName>
</protein>
<dbReference type="Proteomes" id="UP001180840">
    <property type="component" value="Unassembled WGS sequence"/>
</dbReference>
<dbReference type="PANTHER" id="PTHR11614">
    <property type="entry name" value="PHOSPHOLIPASE-RELATED"/>
    <property type="match status" value="1"/>
</dbReference>
<evidence type="ECO:0000313" key="3">
    <source>
        <dbReference type="Proteomes" id="UP001180840"/>
    </source>
</evidence>